<reference evidence="3" key="1">
    <citation type="journal article" date="2019" name="Int. J. Syst. Evol. Microbiol.">
        <title>The Global Catalogue of Microorganisms (GCM) 10K type strain sequencing project: providing services to taxonomists for standard genome sequencing and annotation.</title>
        <authorList>
            <consortium name="The Broad Institute Genomics Platform"/>
            <consortium name="The Broad Institute Genome Sequencing Center for Infectious Disease"/>
            <person name="Wu L."/>
            <person name="Ma J."/>
        </authorList>
    </citation>
    <scope>NUCLEOTIDE SEQUENCE [LARGE SCALE GENOMIC DNA]</scope>
    <source>
        <strain evidence="3">JCM 14546</strain>
    </source>
</reference>
<keyword evidence="1" id="KW-0472">Membrane</keyword>
<evidence type="ECO:0000313" key="2">
    <source>
        <dbReference type="EMBL" id="GAA2013272.1"/>
    </source>
</evidence>
<dbReference type="Proteomes" id="UP001500755">
    <property type="component" value="Unassembled WGS sequence"/>
</dbReference>
<organism evidence="2 3">
    <name type="scientific">Brevibacterium samyangense</name>
    <dbReference type="NCBI Taxonomy" id="366888"/>
    <lineage>
        <taxon>Bacteria</taxon>
        <taxon>Bacillati</taxon>
        <taxon>Actinomycetota</taxon>
        <taxon>Actinomycetes</taxon>
        <taxon>Micrococcales</taxon>
        <taxon>Brevibacteriaceae</taxon>
        <taxon>Brevibacterium</taxon>
    </lineage>
</organism>
<dbReference type="EMBL" id="BAAANO010000029">
    <property type="protein sequence ID" value="GAA2013272.1"/>
    <property type="molecule type" value="Genomic_DNA"/>
</dbReference>
<feature type="transmembrane region" description="Helical" evidence="1">
    <location>
        <begin position="237"/>
        <end position="258"/>
    </location>
</feature>
<evidence type="ECO:0000313" key="3">
    <source>
        <dbReference type="Proteomes" id="UP001500755"/>
    </source>
</evidence>
<protein>
    <submittedName>
        <fullName evidence="2">Uncharacterized protein</fullName>
    </submittedName>
</protein>
<evidence type="ECO:0000256" key="1">
    <source>
        <dbReference type="SAM" id="Phobius"/>
    </source>
</evidence>
<accession>A0ABP5F380</accession>
<keyword evidence="1" id="KW-1133">Transmembrane helix</keyword>
<proteinExistence type="predicted"/>
<feature type="transmembrane region" description="Helical" evidence="1">
    <location>
        <begin position="279"/>
        <end position="305"/>
    </location>
</feature>
<feature type="transmembrane region" description="Helical" evidence="1">
    <location>
        <begin position="202"/>
        <end position="225"/>
    </location>
</feature>
<dbReference type="RefSeq" id="WP_344310374.1">
    <property type="nucleotide sequence ID" value="NZ_BAAANO010000029.1"/>
</dbReference>
<name>A0ABP5F380_9MICO</name>
<keyword evidence="1" id="KW-0812">Transmembrane</keyword>
<sequence length="371" mass="40259">MAEPLSVSIVADPGFTTTVTERALHLGRDAEAVADGGERRVPGVRSADPALADYDFRLSRRTVPLRENGALMLSRVRSWARENIGGDVLVVITEVPRRRGRRPKVWEVFPEDRVIVVSLPALGAIRLVRRLRDTVLEALAALEEDSPDRVARRGEDLEHGSARSVADESPAEGALVAFSRRRPARLLLVAGMVRSNRPFHSFARLSGCLAAATATAGFGVFYSSVWQMAQALSPWRLGLVSLVVVFAMVLWLVVRNGFWDRGGLLGGRVEAAMYNASTVVTLLLGVVTLYLTLYLGILLASFAVIEIEFLSQTIGEEAGSGAYFRIAWLSASLGTFAGGLGSNFDSGTDIGRLTHGRRLAARVLSDDTDEW</sequence>
<keyword evidence="3" id="KW-1185">Reference proteome</keyword>
<gene>
    <name evidence="2" type="ORF">GCM10009755_26160</name>
</gene>
<comment type="caution">
    <text evidence="2">The sequence shown here is derived from an EMBL/GenBank/DDBJ whole genome shotgun (WGS) entry which is preliminary data.</text>
</comment>